<dbReference type="Proteomes" id="UP000187455">
    <property type="component" value="Unassembled WGS sequence"/>
</dbReference>
<gene>
    <name evidence="1" type="ORF">AYI68_g4087</name>
</gene>
<dbReference type="AlphaFoldDB" id="A0A1R0GY24"/>
<reference evidence="1 2" key="1">
    <citation type="journal article" date="2016" name="Mol. Biol. Evol.">
        <title>Genome-Wide Survey of Gut Fungi (Harpellales) Reveals the First Horizontally Transferred Ubiquitin Gene from a Mosquito Host.</title>
        <authorList>
            <person name="Wang Y."/>
            <person name="White M.M."/>
            <person name="Kvist S."/>
            <person name="Moncalvo J.M."/>
        </authorList>
    </citation>
    <scope>NUCLEOTIDE SEQUENCE [LARGE SCALE GENOMIC DNA]</scope>
    <source>
        <strain evidence="1 2">ALG-7-W6</strain>
    </source>
</reference>
<name>A0A1R0GY24_9FUNG</name>
<dbReference type="OrthoDB" id="3257538at2759"/>
<dbReference type="InterPro" id="IPR052741">
    <property type="entry name" value="Mitochondrial_HTD2"/>
</dbReference>
<dbReference type="STRING" id="133383.A0A1R0GY24"/>
<keyword evidence="2" id="KW-1185">Reference proteome</keyword>
<sequence length="348" mass="39146">MSASILNWNSKFLFRTIATRKLNLRPLVSSFSSSASMNSINSQSLEDWASKAKTNKTVFREVIDGVRLAHLRNTLFPYLPNNYPQISLDNSTQEAALGQSLFPNSHLVYFWLHNPETELSKDGYFSGEAPPPPYVQRVWAGGELQFDTSNPLKVGQNAQLTMKIDSVVEKDRPVDSGGPIVLVSMSRTVENDRGFSLKEIRNLAYMEKTNPTRKIIISTRLNAKNSDFSHSLTPTEILLFRYSALTWNSHRIHYDFNYSTKIEKHPHNLVHGPLTCTLLLELLRSNSPEGHTLANFNYRAISPLYSNQPLSIHGKWLDESKLSCELFALNNEGGVAMSGKATLNKTVS</sequence>
<evidence type="ECO:0000313" key="2">
    <source>
        <dbReference type="Proteomes" id="UP000187455"/>
    </source>
</evidence>
<comment type="caution">
    <text evidence="1">The sequence shown here is derived from an EMBL/GenBank/DDBJ whole genome shotgun (WGS) entry which is preliminary data.</text>
</comment>
<dbReference type="GO" id="GO:0005739">
    <property type="term" value="C:mitochondrion"/>
    <property type="evidence" value="ECO:0007669"/>
    <property type="project" value="TreeGrafter"/>
</dbReference>
<dbReference type="SUPFAM" id="SSF54637">
    <property type="entry name" value="Thioesterase/thiol ester dehydrase-isomerase"/>
    <property type="match status" value="1"/>
</dbReference>
<accession>A0A1R0GY24</accession>
<protein>
    <submittedName>
        <fullName evidence="1">Mesaconyl-C(4)-CoA hydratase</fullName>
    </submittedName>
</protein>
<evidence type="ECO:0000313" key="1">
    <source>
        <dbReference type="EMBL" id="OLY81802.1"/>
    </source>
</evidence>
<organism evidence="1 2">
    <name type="scientific">Smittium mucronatum</name>
    <dbReference type="NCBI Taxonomy" id="133383"/>
    <lineage>
        <taxon>Eukaryota</taxon>
        <taxon>Fungi</taxon>
        <taxon>Fungi incertae sedis</taxon>
        <taxon>Zoopagomycota</taxon>
        <taxon>Kickxellomycotina</taxon>
        <taxon>Harpellomycetes</taxon>
        <taxon>Harpellales</taxon>
        <taxon>Legeriomycetaceae</taxon>
        <taxon>Smittium</taxon>
    </lineage>
</organism>
<dbReference type="EMBL" id="LSSL01002152">
    <property type="protein sequence ID" value="OLY81802.1"/>
    <property type="molecule type" value="Genomic_DNA"/>
</dbReference>
<dbReference type="InterPro" id="IPR029069">
    <property type="entry name" value="HotDog_dom_sf"/>
</dbReference>
<proteinExistence type="predicted"/>
<dbReference type="Gene3D" id="3.10.129.10">
    <property type="entry name" value="Hotdog Thioesterase"/>
    <property type="match status" value="1"/>
</dbReference>
<dbReference type="PANTHER" id="PTHR28152:SF1">
    <property type="entry name" value="HYDROXYACYL-THIOESTER DEHYDRATASE TYPE 2, MITOCHONDRIAL"/>
    <property type="match status" value="1"/>
</dbReference>
<dbReference type="GO" id="GO:0019171">
    <property type="term" value="F:(3R)-hydroxyacyl-[acyl-carrier-protein] dehydratase activity"/>
    <property type="evidence" value="ECO:0007669"/>
    <property type="project" value="TreeGrafter"/>
</dbReference>
<dbReference type="PANTHER" id="PTHR28152">
    <property type="entry name" value="HYDROXYACYL-THIOESTER DEHYDRATASE TYPE 2, MITOCHONDRIAL"/>
    <property type="match status" value="1"/>
</dbReference>